<dbReference type="SMART" id="SM00248">
    <property type="entry name" value="ANK"/>
    <property type="match status" value="2"/>
</dbReference>
<organism evidence="4 5">
    <name type="scientific">Plectosphaerella plurivora</name>
    <dbReference type="NCBI Taxonomy" id="936078"/>
    <lineage>
        <taxon>Eukaryota</taxon>
        <taxon>Fungi</taxon>
        <taxon>Dikarya</taxon>
        <taxon>Ascomycota</taxon>
        <taxon>Pezizomycotina</taxon>
        <taxon>Sordariomycetes</taxon>
        <taxon>Hypocreomycetidae</taxon>
        <taxon>Glomerellales</taxon>
        <taxon>Plectosphaerellaceae</taxon>
        <taxon>Plectosphaerella</taxon>
    </lineage>
</organism>
<reference evidence="4" key="1">
    <citation type="journal article" date="2021" name="Nat. Commun.">
        <title>Genetic determinants of endophytism in the Arabidopsis root mycobiome.</title>
        <authorList>
            <person name="Mesny F."/>
            <person name="Miyauchi S."/>
            <person name="Thiergart T."/>
            <person name="Pickel B."/>
            <person name="Atanasova L."/>
            <person name="Karlsson M."/>
            <person name="Huettel B."/>
            <person name="Barry K.W."/>
            <person name="Haridas S."/>
            <person name="Chen C."/>
            <person name="Bauer D."/>
            <person name="Andreopoulos W."/>
            <person name="Pangilinan J."/>
            <person name="LaButti K."/>
            <person name="Riley R."/>
            <person name="Lipzen A."/>
            <person name="Clum A."/>
            <person name="Drula E."/>
            <person name="Henrissat B."/>
            <person name="Kohler A."/>
            <person name="Grigoriev I.V."/>
            <person name="Martin F.M."/>
            <person name="Hacquard S."/>
        </authorList>
    </citation>
    <scope>NUCLEOTIDE SEQUENCE</scope>
    <source>
        <strain evidence="4">MPI-SDFR-AT-0117</strain>
    </source>
</reference>
<dbReference type="Gene3D" id="1.25.40.20">
    <property type="entry name" value="Ankyrin repeat-containing domain"/>
    <property type="match status" value="1"/>
</dbReference>
<dbReference type="GO" id="GO:0085020">
    <property type="term" value="P:protein K6-linked ubiquitination"/>
    <property type="evidence" value="ECO:0007669"/>
    <property type="project" value="TreeGrafter"/>
</dbReference>
<dbReference type="PANTHER" id="PTHR24171">
    <property type="entry name" value="ANKYRIN REPEAT DOMAIN-CONTAINING PROTEIN 39-RELATED"/>
    <property type="match status" value="1"/>
</dbReference>
<dbReference type="PANTHER" id="PTHR24171:SF8">
    <property type="entry name" value="BRCA1-ASSOCIATED RING DOMAIN PROTEIN 1"/>
    <property type="match status" value="1"/>
</dbReference>
<evidence type="ECO:0000313" key="5">
    <source>
        <dbReference type="Proteomes" id="UP000770015"/>
    </source>
</evidence>
<dbReference type="PROSITE" id="PS50297">
    <property type="entry name" value="ANK_REP_REGION"/>
    <property type="match status" value="1"/>
</dbReference>
<dbReference type="SUPFAM" id="SSF48403">
    <property type="entry name" value="Ankyrin repeat"/>
    <property type="match status" value="1"/>
</dbReference>
<dbReference type="Proteomes" id="UP000770015">
    <property type="component" value="Unassembled WGS sequence"/>
</dbReference>
<evidence type="ECO:0000313" key="4">
    <source>
        <dbReference type="EMBL" id="KAH6680049.1"/>
    </source>
</evidence>
<protein>
    <submittedName>
        <fullName evidence="4">Ankyrin repeat-containing domain protein</fullName>
    </submittedName>
</protein>
<feature type="repeat" description="ANK" evidence="3">
    <location>
        <begin position="182"/>
        <end position="214"/>
    </location>
</feature>
<proteinExistence type="predicted"/>
<gene>
    <name evidence="4" type="ORF">F5X68DRAFT_234565</name>
</gene>
<dbReference type="PROSITE" id="PS50088">
    <property type="entry name" value="ANK_REPEAT"/>
    <property type="match status" value="2"/>
</dbReference>
<comment type="caution">
    <text evidence="4">The sequence shown here is derived from an EMBL/GenBank/DDBJ whole genome shotgun (WGS) entry which is preliminary data.</text>
</comment>
<dbReference type="Pfam" id="PF12796">
    <property type="entry name" value="Ank_2"/>
    <property type="match status" value="1"/>
</dbReference>
<dbReference type="EMBL" id="JAGSXJ010000020">
    <property type="protein sequence ID" value="KAH6680049.1"/>
    <property type="molecule type" value="Genomic_DNA"/>
</dbReference>
<evidence type="ECO:0000256" key="1">
    <source>
        <dbReference type="ARBA" id="ARBA00022737"/>
    </source>
</evidence>
<dbReference type="OrthoDB" id="341259at2759"/>
<keyword evidence="2 3" id="KW-0040">ANK repeat</keyword>
<evidence type="ECO:0000256" key="2">
    <source>
        <dbReference type="ARBA" id="ARBA00023043"/>
    </source>
</evidence>
<dbReference type="AlphaFoldDB" id="A0A9P8V6X0"/>
<evidence type="ECO:0000256" key="3">
    <source>
        <dbReference type="PROSITE-ProRule" id="PRU00023"/>
    </source>
</evidence>
<dbReference type="InterPro" id="IPR036770">
    <property type="entry name" value="Ankyrin_rpt-contain_sf"/>
</dbReference>
<name>A0A9P8V6X0_9PEZI</name>
<dbReference type="InterPro" id="IPR002110">
    <property type="entry name" value="Ankyrin_rpt"/>
</dbReference>
<keyword evidence="5" id="KW-1185">Reference proteome</keyword>
<sequence>MTSITAPGFGLLPPIRILQTDRAALIEFVEQKDLTAFLSLARRLANDHDLLNSDRHVTIAEVLRVPRGRQSRTFVHLLMHSWTSRARPFLDAVLAEFVTPADQYALIDIFSTPDAMGYTVPAVAADLDIVEMIEIMQRRGMSLGMRNKGNLSPVHIALGRGHYAAIKAFAEAGVSVNLQNDLGETPLHWAVGMGDIQRVDVLLQYGAEPSLRIRSRLGLTPVDMAERSGDGEMQAVLENVRS</sequence>
<feature type="repeat" description="ANK" evidence="3">
    <location>
        <begin position="149"/>
        <end position="181"/>
    </location>
</feature>
<dbReference type="GO" id="GO:0004842">
    <property type="term" value="F:ubiquitin-protein transferase activity"/>
    <property type="evidence" value="ECO:0007669"/>
    <property type="project" value="TreeGrafter"/>
</dbReference>
<accession>A0A9P8V6X0</accession>
<keyword evidence="1" id="KW-0677">Repeat</keyword>